<dbReference type="PANTHER" id="PTHR47751">
    <property type="entry name" value="SUPERFAMILY HYDROLASE, PUTATIVE (AFU_ORTHOLOGUE AFUA_2G16580)-RELATED"/>
    <property type="match status" value="1"/>
</dbReference>
<reference evidence="2 3" key="1">
    <citation type="submission" date="2023-07" db="EMBL/GenBank/DDBJ databases">
        <title>Genomic Encyclopedia of Type Strains, Phase IV (KMG-IV): sequencing the most valuable type-strain genomes for metagenomic binning, comparative biology and taxonomic classification.</title>
        <authorList>
            <person name="Goeker M."/>
        </authorList>
    </citation>
    <scope>NUCLEOTIDE SEQUENCE [LARGE SCALE GENOMIC DNA]</scope>
    <source>
        <strain evidence="2 3">DSM 100301</strain>
    </source>
</reference>
<feature type="domain" description="Xaa-Pro dipeptidyl-peptidase-like" evidence="1">
    <location>
        <begin position="96"/>
        <end position="221"/>
    </location>
</feature>
<dbReference type="RefSeq" id="WP_307160338.1">
    <property type="nucleotide sequence ID" value="NZ_JAUSWH010000027.1"/>
</dbReference>
<dbReference type="Gene3D" id="3.40.50.1820">
    <property type="entry name" value="alpha/beta hydrolase"/>
    <property type="match status" value="1"/>
</dbReference>
<dbReference type="InterPro" id="IPR000383">
    <property type="entry name" value="Xaa-Pro-like_dom"/>
</dbReference>
<dbReference type="Gene3D" id="1.10.10.800">
    <property type="match status" value="1"/>
</dbReference>
<evidence type="ECO:0000313" key="2">
    <source>
        <dbReference type="EMBL" id="MDQ0458233.1"/>
    </source>
</evidence>
<protein>
    <submittedName>
        <fullName evidence="2">Fermentation-respiration switch protein FrsA (DUF1100 family)</fullName>
    </submittedName>
</protein>
<proteinExistence type="predicted"/>
<dbReference type="PANTHER" id="PTHR47751:SF1">
    <property type="entry name" value="SUPERFAMILY HYDROLASE, PUTATIVE (AFU_ORTHOLOGUE AFUA_2G16580)-RELATED"/>
    <property type="match status" value="1"/>
</dbReference>
<evidence type="ECO:0000313" key="3">
    <source>
        <dbReference type="Proteomes" id="UP001235269"/>
    </source>
</evidence>
<gene>
    <name evidence="2" type="ORF">QO005_004593</name>
</gene>
<sequence>MLCNVMTACLWRKEPSSAGQHPRTSLAAAAGRLVTRLSCSIVASYVSAVLLAQPLMAQTAPMPSGASLELTQEWDKIFPRSDKVDHRKVTFKNRYGITLAADLYLPKEIGDQRLAALVVDGPFGSVKEQVSGRYAQIMAERGFVTIAFDRSYTGESGGEPRNLASPEINTEDVSAAVDYIGLLPYVDQSRIGVIGICGGGGFALNAAAVDKRIKAVVALSMYDISRLMAQSYHDKMDLAGRTGMLEHISQQRWVDAKNGAPAPGPSFLPQTVDGVTDPIVRMYFDFYKTPRGFHKRSLNSEGAFTGTMPLSFVNMPILTRIAKISPRPVLLIAGEKAHSRYFSEDAYKAAAEPKELLIVQDAIHTDLYDKDDKIPFDKIDAFFERHLRP</sequence>
<dbReference type="Proteomes" id="UP001235269">
    <property type="component" value="Unassembled WGS sequence"/>
</dbReference>
<dbReference type="Pfam" id="PF02129">
    <property type="entry name" value="Peptidase_S15"/>
    <property type="match status" value="1"/>
</dbReference>
<evidence type="ECO:0000259" key="1">
    <source>
        <dbReference type="Pfam" id="PF02129"/>
    </source>
</evidence>
<comment type="caution">
    <text evidence="2">The sequence shown here is derived from an EMBL/GenBank/DDBJ whole genome shotgun (WGS) entry which is preliminary data.</text>
</comment>
<organism evidence="2 3">
    <name type="scientific">Rhizobium paknamense</name>
    <dbReference type="NCBI Taxonomy" id="1206817"/>
    <lineage>
        <taxon>Bacteria</taxon>
        <taxon>Pseudomonadati</taxon>
        <taxon>Pseudomonadota</taxon>
        <taxon>Alphaproteobacteria</taxon>
        <taxon>Hyphomicrobiales</taxon>
        <taxon>Rhizobiaceae</taxon>
        <taxon>Rhizobium/Agrobacterium group</taxon>
        <taxon>Rhizobium</taxon>
    </lineage>
</organism>
<accession>A0ABU0IIZ1</accession>
<keyword evidence="3" id="KW-1185">Reference proteome</keyword>
<dbReference type="InterPro" id="IPR051411">
    <property type="entry name" value="Polyketide_trans_af380"/>
</dbReference>
<dbReference type="EMBL" id="JAUSWH010000027">
    <property type="protein sequence ID" value="MDQ0458233.1"/>
    <property type="molecule type" value="Genomic_DNA"/>
</dbReference>
<dbReference type="SUPFAM" id="SSF53474">
    <property type="entry name" value="alpha/beta-Hydrolases"/>
    <property type="match status" value="1"/>
</dbReference>
<dbReference type="InterPro" id="IPR029058">
    <property type="entry name" value="AB_hydrolase_fold"/>
</dbReference>
<name>A0ABU0IIZ1_9HYPH</name>